<dbReference type="Proteomes" id="UP000638560">
    <property type="component" value="Unassembled WGS sequence"/>
</dbReference>
<keyword evidence="3" id="KW-1185">Reference proteome</keyword>
<dbReference type="CDD" id="cd00093">
    <property type="entry name" value="HTH_XRE"/>
    <property type="match status" value="1"/>
</dbReference>
<sequence length="372" mass="39733">MRELRQAAGWTLRELGARANVSHSYLGKMELDQVSDPTAPTALAIDRALSAGGRLAGLACQAPVSDALDVIGDVDPDPSRPLGEADVISMRDRIWQLVGLDREAGGDELYRVGLKVLGPARAKLAAGRYATQHEADLRAVVAELSQVTAWLAYDADEQSVARRLLDDGVLGAELAGEERLAWFVRDQRCLQSQHLGRPSEALAMADRALADPHTRGRMASISLIRRARALAALGSTEALPLLDRARSELAQGMGSADSPWTAWMHTPEQDLHAALAHSALGLHRQAADLAIRAINGLPAAQVRDGAVYRAYLVQILTVAGAWEDAIEVLAEMRTRCAQVGSTRMANLVVASATRPGTPQPVAEAARAALAVR</sequence>
<gene>
    <name evidence="2" type="ORF">I0C86_40670</name>
</gene>
<dbReference type="EMBL" id="JADPUN010000422">
    <property type="protein sequence ID" value="MBF9135195.1"/>
    <property type="molecule type" value="Genomic_DNA"/>
</dbReference>
<evidence type="ECO:0000313" key="3">
    <source>
        <dbReference type="Proteomes" id="UP000638560"/>
    </source>
</evidence>
<dbReference type="Gene3D" id="1.10.260.40">
    <property type="entry name" value="lambda repressor-like DNA-binding domains"/>
    <property type="match status" value="1"/>
</dbReference>
<protein>
    <submittedName>
        <fullName evidence="2">Helix-turn-helix transcriptional regulator</fullName>
    </submittedName>
</protein>
<proteinExistence type="predicted"/>
<dbReference type="SUPFAM" id="SSF47413">
    <property type="entry name" value="lambda repressor-like DNA-binding domains"/>
    <property type="match status" value="1"/>
</dbReference>
<dbReference type="Pfam" id="PF01381">
    <property type="entry name" value="HTH_3"/>
    <property type="match status" value="1"/>
</dbReference>
<reference evidence="2 3" key="1">
    <citation type="submission" date="2020-11" db="EMBL/GenBank/DDBJ databases">
        <title>A novel isolate from a Black sea contaminated sediment with potential to produce alkanes: Plantactinospora alkalitolerans sp. nov.</title>
        <authorList>
            <person name="Carro L."/>
            <person name="Veyisoglu A."/>
            <person name="Guven K."/>
            <person name="Schumann P."/>
            <person name="Klenk H.-P."/>
            <person name="Sahin N."/>
        </authorList>
    </citation>
    <scope>NUCLEOTIDE SEQUENCE [LARGE SCALE GENOMIC DNA]</scope>
    <source>
        <strain evidence="2 3">S1510</strain>
    </source>
</reference>
<evidence type="ECO:0000313" key="2">
    <source>
        <dbReference type="EMBL" id="MBF9135195.1"/>
    </source>
</evidence>
<dbReference type="SMART" id="SM00530">
    <property type="entry name" value="HTH_XRE"/>
    <property type="match status" value="1"/>
</dbReference>
<name>A0ABS0H9T6_9ACTN</name>
<dbReference type="InterPro" id="IPR001387">
    <property type="entry name" value="Cro/C1-type_HTH"/>
</dbReference>
<evidence type="ECO:0000259" key="1">
    <source>
        <dbReference type="PROSITE" id="PS50943"/>
    </source>
</evidence>
<feature type="domain" description="HTH cro/C1-type" evidence="1">
    <location>
        <begin position="1"/>
        <end position="49"/>
    </location>
</feature>
<organism evidence="2 3">
    <name type="scientific">Plantactinospora alkalitolerans</name>
    <dbReference type="NCBI Taxonomy" id="2789879"/>
    <lineage>
        <taxon>Bacteria</taxon>
        <taxon>Bacillati</taxon>
        <taxon>Actinomycetota</taxon>
        <taxon>Actinomycetes</taxon>
        <taxon>Micromonosporales</taxon>
        <taxon>Micromonosporaceae</taxon>
        <taxon>Plantactinospora</taxon>
    </lineage>
</organism>
<dbReference type="InterPro" id="IPR010982">
    <property type="entry name" value="Lambda_DNA-bd_dom_sf"/>
</dbReference>
<comment type="caution">
    <text evidence="2">The sequence shown here is derived from an EMBL/GenBank/DDBJ whole genome shotgun (WGS) entry which is preliminary data.</text>
</comment>
<dbReference type="PROSITE" id="PS50943">
    <property type="entry name" value="HTH_CROC1"/>
    <property type="match status" value="1"/>
</dbReference>
<accession>A0ABS0H9T6</accession>